<reference evidence="3" key="1">
    <citation type="journal article" date="2019" name="Int. J. Syst. Evol. Microbiol.">
        <title>The Global Catalogue of Microorganisms (GCM) 10K type strain sequencing project: providing services to taxonomists for standard genome sequencing and annotation.</title>
        <authorList>
            <consortium name="The Broad Institute Genomics Platform"/>
            <consortium name="The Broad Institute Genome Sequencing Center for Infectious Disease"/>
            <person name="Wu L."/>
            <person name="Ma J."/>
        </authorList>
    </citation>
    <scope>NUCLEOTIDE SEQUENCE [LARGE SCALE GENOMIC DNA]</scope>
    <source>
        <strain evidence="3">JCM 31486</strain>
    </source>
</reference>
<dbReference type="EMBL" id="JBHTIS010004284">
    <property type="protein sequence ID" value="MFD1052279.1"/>
    <property type="molecule type" value="Genomic_DNA"/>
</dbReference>
<keyword evidence="1" id="KW-0812">Transmembrane</keyword>
<evidence type="ECO:0000313" key="3">
    <source>
        <dbReference type="Proteomes" id="UP001597045"/>
    </source>
</evidence>
<feature type="transmembrane region" description="Helical" evidence="1">
    <location>
        <begin position="47"/>
        <end position="65"/>
    </location>
</feature>
<evidence type="ECO:0000256" key="1">
    <source>
        <dbReference type="SAM" id="Phobius"/>
    </source>
</evidence>
<proteinExistence type="predicted"/>
<sequence>LRLRGITLAVVTLGLAAAADLTLTQIQFPGATEGLSVERPFFDDRSYFLFGVVVLVVCGLGVYHLRRGRWGSAWQMVVLRNLGDVSFWHRSGRTATPGQDRPRRAADLDVILSDTCDMLPP</sequence>
<gene>
    <name evidence="2" type="ORF">ACFQ1S_45235</name>
</gene>
<feature type="non-terminal residue" evidence="2">
    <location>
        <position position="1"/>
    </location>
</feature>
<keyword evidence="1" id="KW-0472">Membrane</keyword>
<evidence type="ECO:0000313" key="2">
    <source>
        <dbReference type="EMBL" id="MFD1052279.1"/>
    </source>
</evidence>
<keyword evidence="1" id="KW-1133">Transmembrane helix</keyword>
<protein>
    <submittedName>
        <fullName evidence="2">Uncharacterized protein</fullName>
    </submittedName>
</protein>
<name>A0ABW3MS35_9PSEU</name>
<organism evidence="2 3">
    <name type="scientific">Kibdelosporangium lantanae</name>
    <dbReference type="NCBI Taxonomy" id="1497396"/>
    <lineage>
        <taxon>Bacteria</taxon>
        <taxon>Bacillati</taxon>
        <taxon>Actinomycetota</taxon>
        <taxon>Actinomycetes</taxon>
        <taxon>Pseudonocardiales</taxon>
        <taxon>Pseudonocardiaceae</taxon>
        <taxon>Kibdelosporangium</taxon>
    </lineage>
</organism>
<dbReference type="Proteomes" id="UP001597045">
    <property type="component" value="Unassembled WGS sequence"/>
</dbReference>
<keyword evidence="3" id="KW-1185">Reference proteome</keyword>
<accession>A0ABW3MS35</accession>
<comment type="caution">
    <text evidence="2">The sequence shown here is derived from an EMBL/GenBank/DDBJ whole genome shotgun (WGS) entry which is preliminary data.</text>
</comment>